<evidence type="ECO:0000256" key="3">
    <source>
        <dbReference type="ARBA" id="ARBA00022989"/>
    </source>
</evidence>
<organism evidence="7 8">
    <name type="scientific">Octopus vulgaris</name>
    <name type="common">Common octopus</name>
    <dbReference type="NCBI Taxonomy" id="6645"/>
    <lineage>
        <taxon>Eukaryota</taxon>
        <taxon>Metazoa</taxon>
        <taxon>Spiralia</taxon>
        <taxon>Lophotrochozoa</taxon>
        <taxon>Mollusca</taxon>
        <taxon>Cephalopoda</taxon>
        <taxon>Coleoidea</taxon>
        <taxon>Octopodiformes</taxon>
        <taxon>Octopoda</taxon>
        <taxon>Incirrata</taxon>
        <taxon>Octopodidae</taxon>
        <taxon>Octopus</taxon>
    </lineage>
</organism>
<dbReference type="PANTHER" id="PTHR23507">
    <property type="entry name" value="ZGC:174356"/>
    <property type="match status" value="1"/>
</dbReference>
<dbReference type="InterPro" id="IPR011701">
    <property type="entry name" value="MFS"/>
</dbReference>
<feature type="transmembrane region" description="Helical" evidence="6">
    <location>
        <begin position="430"/>
        <end position="449"/>
    </location>
</feature>
<feature type="compositionally biased region" description="Basic and acidic residues" evidence="5">
    <location>
        <begin position="557"/>
        <end position="568"/>
    </location>
</feature>
<feature type="transmembrane region" description="Helical" evidence="6">
    <location>
        <begin position="336"/>
        <end position="355"/>
    </location>
</feature>
<dbReference type="AlphaFoldDB" id="A0AA36BVN2"/>
<dbReference type="SUPFAM" id="SSF103473">
    <property type="entry name" value="MFS general substrate transporter"/>
    <property type="match status" value="1"/>
</dbReference>
<evidence type="ECO:0000256" key="2">
    <source>
        <dbReference type="ARBA" id="ARBA00022692"/>
    </source>
</evidence>
<evidence type="ECO:0000256" key="4">
    <source>
        <dbReference type="ARBA" id="ARBA00023136"/>
    </source>
</evidence>
<feature type="transmembrane region" description="Helical" evidence="6">
    <location>
        <begin position="266"/>
        <end position="285"/>
    </location>
</feature>
<feature type="compositionally biased region" description="Basic residues" evidence="5">
    <location>
        <begin position="775"/>
        <end position="788"/>
    </location>
</feature>
<feature type="compositionally biased region" description="Low complexity" evidence="5">
    <location>
        <begin position="579"/>
        <end position="611"/>
    </location>
</feature>
<feature type="transmembrane region" description="Helical" evidence="6">
    <location>
        <begin position="176"/>
        <end position="195"/>
    </location>
</feature>
<comment type="subcellular location">
    <subcellularLocation>
        <location evidence="1">Membrane</location>
        <topology evidence="1">Multi-pass membrane protein</topology>
    </subcellularLocation>
</comment>
<feature type="transmembrane region" description="Helical" evidence="6">
    <location>
        <begin position="361"/>
        <end position="383"/>
    </location>
</feature>
<feature type="transmembrane region" description="Helical" evidence="6">
    <location>
        <begin position="201"/>
        <end position="222"/>
    </location>
</feature>
<keyword evidence="2 6" id="KW-0812">Transmembrane</keyword>
<dbReference type="InterPro" id="IPR036259">
    <property type="entry name" value="MFS_trans_sf"/>
</dbReference>
<keyword evidence="4 6" id="KW-0472">Membrane</keyword>
<feature type="transmembrane region" description="Helical" evidence="6">
    <location>
        <begin position="305"/>
        <end position="324"/>
    </location>
</feature>
<dbReference type="GO" id="GO:0022857">
    <property type="term" value="F:transmembrane transporter activity"/>
    <property type="evidence" value="ECO:0007669"/>
    <property type="project" value="InterPro"/>
</dbReference>
<accession>A0AA36BVN2</accession>
<keyword evidence="8" id="KW-1185">Reference proteome</keyword>
<evidence type="ECO:0000256" key="5">
    <source>
        <dbReference type="SAM" id="MobiDB-lite"/>
    </source>
</evidence>
<dbReference type="GO" id="GO:0016020">
    <property type="term" value="C:membrane"/>
    <property type="evidence" value="ECO:0007669"/>
    <property type="project" value="UniProtKB-SubCell"/>
</dbReference>
<dbReference type="Gene3D" id="1.20.1250.20">
    <property type="entry name" value="MFS general substrate transporter like domains"/>
    <property type="match status" value="1"/>
</dbReference>
<feature type="compositionally biased region" description="Low complexity" evidence="5">
    <location>
        <begin position="755"/>
        <end position="766"/>
    </location>
</feature>
<feature type="compositionally biased region" description="Pro residues" evidence="5">
    <location>
        <begin position="735"/>
        <end position="754"/>
    </location>
</feature>
<evidence type="ECO:0000256" key="6">
    <source>
        <dbReference type="SAM" id="Phobius"/>
    </source>
</evidence>
<dbReference type="Proteomes" id="UP001162480">
    <property type="component" value="Chromosome 25"/>
</dbReference>
<protein>
    <submittedName>
        <fullName evidence="7">Proton-coupled folate transporter-like</fullName>
    </submittedName>
</protein>
<dbReference type="Pfam" id="PF07690">
    <property type="entry name" value="MFS_1"/>
    <property type="match status" value="1"/>
</dbReference>
<gene>
    <name evidence="7" type="ORF">OCTVUL_1B028943</name>
</gene>
<feature type="compositionally biased region" description="Low complexity" evidence="5">
    <location>
        <begin position="705"/>
        <end position="734"/>
    </location>
</feature>
<feature type="compositionally biased region" description="Polar residues" evidence="5">
    <location>
        <begin position="517"/>
        <end position="527"/>
    </location>
</feature>
<proteinExistence type="predicted"/>
<feature type="transmembrane region" description="Helical" evidence="6">
    <location>
        <begin position="132"/>
        <end position="155"/>
    </location>
</feature>
<feature type="transmembrane region" description="Helical" evidence="6">
    <location>
        <begin position="72"/>
        <end position="95"/>
    </location>
</feature>
<evidence type="ECO:0000313" key="7">
    <source>
        <dbReference type="EMBL" id="CAI9740622.1"/>
    </source>
</evidence>
<sequence>MFKAFWCGGASSTCTLELVFFLYKVGESLLDATIRPYIIQATCLNMKPQGNGSVCENLGFFPETEDAVQHFAATYIMLHRIVLYTPAIFLGLFFGAWSDKYGRKLPIIFPSMGSIIGVLFYIGSLMEKKWNMYMIITGGFLQGALGKSSVITMAVHSYAADITENEHRTKKMGKILSMNFFGLFAGSLLSGLLADAVGIEVMFSLVSVFHAAAILTTVFFLVETVTHVKAKDSEDTTFKFSSFFNFSNIKDSLMVLIRKRDDGTRGIIFTIFLISVLQIACKTGEMDTTVLFVQHRPLSWTKSGYGFLLSIDYAVMGVCLLFILPLLSNVIKISDTTIIMVAIMCKVVRLIWAAFLNKSWMMYVSIGLGAMGGLMISALRSLLSKTVSEYEIGKTFSLLGCGETASKLLGTAIFTNIYSATAKFMPGMVYLVEAAVFFSTLLLMIWVTFRLKTVMKYRLLDDSSPKKNYNSQDTPDVPFPNLGLPESHSKDDISKGPKTTAGWLVNGADKHTGVKGATTTKDQNTDSSKPKKSSAESNGGCKVLGRPQAPRHPAASAEHERRREKPKEQTVMLEMDVMKNNNNKNNNTSGSGNNNNNRRSNGSNSNNSGNTFKSISRKKTNSFDEGSGTVKPLDLKSISRPRPVVKKRDAAAGEVLLLAPGASRRKQQVDGSKTEGEEQQQQYQQTQQQQQQHDQPQYKQHKQQQHQPQLSQQQKQQQQQQHQQQHQEQQWPQEKSPPQPSPTPPPPPPPPSPSPQQQQQQQQQQQRQREQQSKQHQHHHNHPQHQQHHQQETVDNNQNHSNEWN</sequence>
<dbReference type="EMBL" id="OX597838">
    <property type="protein sequence ID" value="CAI9740622.1"/>
    <property type="molecule type" value="Genomic_DNA"/>
</dbReference>
<feature type="transmembrane region" description="Helical" evidence="6">
    <location>
        <begin position="107"/>
        <end position="126"/>
    </location>
</feature>
<feature type="compositionally biased region" description="Polar residues" evidence="5">
    <location>
        <begin position="793"/>
        <end position="805"/>
    </location>
</feature>
<evidence type="ECO:0000256" key="1">
    <source>
        <dbReference type="ARBA" id="ARBA00004141"/>
    </source>
</evidence>
<keyword evidence="3 6" id="KW-1133">Transmembrane helix</keyword>
<dbReference type="PANTHER" id="PTHR23507:SF1">
    <property type="entry name" value="FI18259P1-RELATED"/>
    <property type="match status" value="1"/>
</dbReference>
<name>A0AA36BVN2_OCTVU</name>
<reference evidence="7" key="1">
    <citation type="submission" date="2023-08" db="EMBL/GenBank/DDBJ databases">
        <authorList>
            <person name="Alioto T."/>
            <person name="Alioto T."/>
            <person name="Gomez Garrido J."/>
        </authorList>
    </citation>
    <scope>NUCLEOTIDE SEQUENCE</scope>
</reference>
<feature type="compositionally biased region" description="Low complexity" evidence="5">
    <location>
        <begin position="679"/>
        <end position="698"/>
    </location>
</feature>
<evidence type="ECO:0000313" key="8">
    <source>
        <dbReference type="Proteomes" id="UP001162480"/>
    </source>
</evidence>
<feature type="region of interest" description="Disordered" evidence="5">
    <location>
        <begin position="465"/>
        <end position="805"/>
    </location>
</feature>